<gene>
    <name evidence="1" type="ORF">PAT3040_07137</name>
</gene>
<reference evidence="1 2" key="1">
    <citation type="submission" date="2017-08" db="EMBL/GenBank/DDBJ databases">
        <title>Substantial Increase in Enzyme Production by Combined Drug-Resistance Mutations in Paenibacillus agaridevorans.</title>
        <authorList>
            <person name="Tanaka Y."/>
            <person name="Funane K."/>
            <person name="Hosaka T."/>
            <person name="Shiwa Y."/>
            <person name="Fujita N."/>
            <person name="Miyazaki T."/>
            <person name="Yoshikawa H."/>
            <person name="Murakami K."/>
            <person name="Kasahara K."/>
            <person name="Inaoka T."/>
            <person name="Hiraga Y."/>
            <person name="Ochi K."/>
        </authorList>
    </citation>
    <scope>NUCLEOTIDE SEQUENCE [LARGE SCALE GENOMIC DNA]</scope>
    <source>
        <strain evidence="1 2">T-3040</strain>
    </source>
</reference>
<sequence>MFKKHQIYKTDKYNMLTVEVKGKTLVLREISDQWGEESHEFVSRQEMLHWARNRFRAENYVGREEELQAIMDAFREV</sequence>
<dbReference type="Proteomes" id="UP000245202">
    <property type="component" value="Unassembled WGS sequence"/>
</dbReference>
<accession>A0A2R5F0F4</accession>
<dbReference type="EMBL" id="BDQX01000458">
    <property type="protein sequence ID" value="GBG12267.1"/>
    <property type="molecule type" value="Genomic_DNA"/>
</dbReference>
<dbReference type="RefSeq" id="WP_108996305.1">
    <property type="nucleotide sequence ID" value="NZ_BDQX01000458.1"/>
</dbReference>
<keyword evidence="2" id="KW-1185">Reference proteome</keyword>
<name>A0A2R5F0F4_9BACL</name>
<evidence type="ECO:0000313" key="2">
    <source>
        <dbReference type="Proteomes" id="UP000245202"/>
    </source>
</evidence>
<evidence type="ECO:0000313" key="1">
    <source>
        <dbReference type="EMBL" id="GBG12267.1"/>
    </source>
</evidence>
<organism evidence="1 2">
    <name type="scientific">Paenibacillus agaridevorans</name>
    <dbReference type="NCBI Taxonomy" id="171404"/>
    <lineage>
        <taxon>Bacteria</taxon>
        <taxon>Bacillati</taxon>
        <taxon>Bacillota</taxon>
        <taxon>Bacilli</taxon>
        <taxon>Bacillales</taxon>
        <taxon>Paenibacillaceae</taxon>
        <taxon>Paenibacillus</taxon>
    </lineage>
</organism>
<proteinExistence type="predicted"/>
<comment type="caution">
    <text evidence="1">The sequence shown here is derived from an EMBL/GenBank/DDBJ whole genome shotgun (WGS) entry which is preliminary data.</text>
</comment>
<dbReference type="AlphaFoldDB" id="A0A2R5F0F4"/>
<protein>
    <submittedName>
        <fullName evidence="1">Uncharacterized protein</fullName>
    </submittedName>
</protein>